<dbReference type="InterPro" id="IPR051159">
    <property type="entry name" value="Hexapeptide_acetyltransf"/>
</dbReference>
<comment type="caution">
    <text evidence="5">The sequence shown here is derived from an EMBL/GenBank/DDBJ whole genome shotgun (WGS) entry which is preliminary data.</text>
</comment>
<organism evidence="5 6">
    <name type="scientific">Roseateles toxinivorans</name>
    <dbReference type="NCBI Taxonomy" id="270368"/>
    <lineage>
        <taxon>Bacteria</taxon>
        <taxon>Pseudomonadati</taxon>
        <taxon>Pseudomonadota</taxon>
        <taxon>Betaproteobacteria</taxon>
        <taxon>Burkholderiales</taxon>
        <taxon>Sphaerotilaceae</taxon>
        <taxon>Roseateles</taxon>
    </lineage>
</organism>
<dbReference type="PANTHER" id="PTHR23416:SF23">
    <property type="entry name" value="ACETYLTRANSFERASE C18B11.09C-RELATED"/>
    <property type="match status" value="1"/>
</dbReference>
<evidence type="ECO:0000256" key="2">
    <source>
        <dbReference type="ARBA" id="ARBA00022679"/>
    </source>
</evidence>
<keyword evidence="2 5" id="KW-0808">Transferase</keyword>
<dbReference type="InterPro" id="IPR018357">
    <property type="entry name" value="Hexapep_transf_CS"/>
</dbReference>
<keyword evidence="4" id="KW-0012">Acyltransferase</keyword>
<dbReference type="GO" id="GO:0005829">
    <property type="term" value="C:cytosol"/>
    <property type="evidence" value="ECO:0007669"/>
    <property type="project" value="TreeGrafter"/>
</dbReference>
<accession>A0A4R6QSV8</accession>
<dbReference type="InParanoid" id="A0A4R6QSV8"/>
<comment type="similarity">
    <text evidence="1">Belongs to the transferase hexapeptide repeat family.</text>
</comment>
<dbReference type="RefSeq" id="WP_133699246.1">
    <property type="nucleotide sequence ID" value="NZ_SNXS01000001.1"/>
</dbReference>
<dbReference type="InterPro" id="IPR011004">
    <property type="entry name" value="Trimer_LpxA-like_sf"/>
</dbReference>
<protein>
    <submittedName>
        <fullName evidence="5">Maltose O-acetyltransferase</fullName>
    </submittedName>
</protein>
<dbReference type="Pfam" id="PF00132">
    <property type="entry name" value="Hexapep"/>
    <property type="match status" value="1"/>
</dbReference>
<dbReference type="CDD" id="cd04647">
    <property type="entry name" value="LbH_MAT_like"/>
    <property type="match status" value="1"/>
</dbReference>
<dbReference type="AlphaFoldDB" id="A0A4R6QSV8"/>
<evidence type="ECO:0000313" key="6">
    <source>
        <dbReference type="Proteomes" id="UP000295361"/>
    </source>
</evidence>
<dbReference type="Gene3D" id="2.160.10.10">
    <property type="entry name" value="Hexapeptide repeat proteins"/>
    <property type="match status" value="1"/>
</dbReference>
<name>A0A4R6QSV8_9BURK</name>
<dbReference type="GO" id="GO:0008374">
    <property type="term" value="F:O-acyltransferase activity"/>
    <property type="evidence" value="ECO:0007669"/>
    <property type="project" value="TreeGrafter"/>
</dbReference>
<dbReference type="FunCoup" id="A0A4R6QSV8">
    <property type="interactions" value="33"/>
</dbReference>
<sequence length="186" mass="20138">MSDGALGSLVERVAFGHYAYVENLLRLLLELLPQPLRFLVFKLVLSRLGRGSVLDYQSNVRFPWKVIIGDGVWINRGCEIYGSMLAKGDARIRIGDHCALAPRVRILSATHDHRSLSLPDRAAGVEIGRHVWIGAGATILPGVKIGDGAVVAAGSVVTRDVAAFTIVAGNPARFLKMRELEGEDSI</sequence>
<gene>
    <name evidence="5" type="ORF">DES47_101697</name>
</gene>
<keyword evidence="6" id="KW-1185">Reference proteome</keyword>
<dbReference type="PROSITE" id="PS00101">
    <property type="entry name" value="HEXAPEP_TRANSFERASES"/>
    <property type="match status" value="1"/>
</dbReference>
<reference evidence="5 6" key="1">
    <citation type="submission" date="2019-03" db="EMBL/GenBank/DDBJ databases">
        <title>Genomic Encyclopedia of Type Strains, Phase IV (KMG-IV): sequencing the most valuable type-strain genomes for metagenomic binning, comparative biology and taxonomic classification.</title>
        <authorList>
            <person name="Goeker M."/>
        </authorList>
    </citation>
    <scope>NUCLEOTIDE SEQUENCE [LARGE SCALE GENOMIC DNA]</scope>
    <source>
        <strain evidence="5 6">DSM 16998</strain>
    </source>
</reference>
<keyword evidence="3" id="KW-0677">Repeat</keyword>
<evidence type="ECO:0000256" key="1">
    <source>
        <dbReference type="ARBA" id="ARBA00007274"/>
    </source>
</evidence>
<evidence type="ECO:0000256" key="4">
    <source>
        <dbReference type="ARBA" id="ARBA00023315"/>
    </source>
</evidence>
<dbReference type="OrthoDB" id="272049at2"/>
<dbReference type="SUPFAM" id="SSF51161">
    <property type="entry name" value="Trimeric LpxA-like enzymes"/>
    <property type="match status" value="1"/>
</dbReference>
<dbReference type="InterPro" id="IPR001451">
    <property type="entry name" value="Hexapep"/>
</dbReference>
<proteinExistence type="inferred from homology"/>
<dbReference type="PANTHER" id="PTHR23416">
    <property type="entry name" value="SIALIC ACID SYNTHASE-RELATED"/>
    <property type="match status" value="1"/>
</dbReference>
<dbReference type="Proteomes" id="UP000295361">
    <property type="component" value="Unassembled WGS sequence"/>
</dbReference>
<evidence type="ECO:0000256" key="3">
    <source>
        <dbReference type="ARBA" id="ARBA00022737"/>
    </source>
</evidence>
<evidence type="ECO:0000313" key="5">
    <source>
        <dbReference type="EMBL" id="TDP74634.1"/>
    </source>
</evidence>
<dbReference type="EMBL" id="SNXS01000001">
    <property type="protein sequence ID" value="TDP74634.1"/>
    <property type="molecule type" value="Genomic_DNA"/>
</dbReference>